<dbReference type="STRING" id="331648.BST97_09070"/>
<reference evidence="3 4" key="1">
    <citation type="submission" date="2016-11" db="EMBL/GenBank/DDBJ databases">
        <title>Trade-off between light-utilization and light-protection in marine flavobacteria.</title>
        <authorList>
            <person name="Kumagai Y."/>
        </authorList>
    </citation>
    <scope>NUCLEOTIDE SEQUENCE [LARGE SCALE GENOMIC DNA]</scope>
    <source>
        <strain evidence="3 4">JCM 13191</strain>
    </source>
</reference>
<gene>
    <name evidence="3" type="ORF">BST97_09070</name>
</gene>
<evidence type="ECO:0000313" key="4">
    <source>
        <dbReference type="Proteomes" id="UP000193431"/>
    </source>
</evidence>
<evidence type="ECO:0000256" key="1">
    <source>
        <dbReference type="ARBA" id="ARBA00022729"/>
    </source>
</evidence>
<evidence type="ECO:0000313" key="3">
    <source>
        <dbReference type="EMBL" id="ARN78136.1"/>
    </source>
</evidence>
<dbReference type="Gene3D" id="2.60.40.3620">
    <property type="match status" value="2"/>
</dbReference>
<feature type="domain" description="Secretion system C-terminal sorting" evidence="2">
    <location>
        <begin position="333"/>
        <end position="397"/>
    </location>
</feature>
<organism evidence="3 4">
    <name type="scientific">Nonlabens spongiae</name>
    <dbReference type="NCBI Taxonomy" id="331648"/>
    <lineage>
        <taxon>Bacteria</taxon>
        <taxon>Pseudomonadati</taxon>
        <taxon>Bacteroidota</taxon>
        <taxon>Flavobacteriia</taxon>
        <taxon>Flavobacteriales</taxon>
        <taxon>Flavobacteriaceae</taxon>
        <taxon>Nonlabens</taxon>
    </lineage>
</organism>
<dbReference type="NCBIfam" id="TIGR04183">
    <property type="entry name" value="Por_Secre_tail"/>
    <property type="match status" value="1"/>
</dbReference>
<keyword evidence="1" id="KW-0732">Signal</keyword>
<dbReference type="InterPro" id="IPR026444">
    <property type="entry name" value="Secre_tail"/>
</dbReference>
<dbReference type="EMBL" id="CP019344">
    <property type="protein sequence ID" value="ARN78136.1"/>
    <property type="molecule type" value="Genomic_DNA"/>
</dbReference>
<evidence type="ECO:0000259" key="2">
    <source>
        <dbReference type="Pfam" id="PF18962"/>
    </source>
</evidence>
<dbReference type="Proteomes" id="UP000193431">
    <property type="component" value="Chromosome"/>
</dbReference>
<sequence>MGLLINFTQTDKLYVMKKTLLFSLCALFTMLTFAQGNIGIVGPAANGWPDAATNPTPDIMLTNNGDGTHFIAGLTLSTGPAKFRTDMDWGNPSYGGNTFPTGSITANDIPVQAGVYDILVDLNNNTYSFTDVSPFTDIELAGTAVTGGSNPQMSTVDGVTYELAVTNFIMGDLQFRETGTATVYGDTAFPTGTATQGGASIPMPGGFYLVTYNFSTGDYSFSIPDVGIVGPAANGWPDPNNATDILMNTIDGDTYTLDGQVLTDGPIKFRQNQDWGINWGGTAFPGGVAEPNGSNDIPATAGTYDIVFSRSALTYAFNATASVDDENFAGFKVYPNPSSKVWVFENQNMDIANIKVFDQLGKLVLVSAPDSFTIEVDSKVFKSGLYLAQIQLENGAQKTVKLFKN</sequence>
<name>A0A1W6MKV9_9FLAO</name>
<protein>
    <recommendedName>
        <fullName evidence="2">Secretion system C-terminal sorting domain-containing protein</fullName>
    </recommendedName>
</protein>
<keyword evidence="4" id="KW-1185">Reference proteome</keyword>
<proteinExistence type="predicted"/>
<dbReference type="AlphaFoldDB" id="A0A1W6MKV9"/>
<dbReference type="Pfam" id="PF18962">
    <property type="entry name" value="Por_Secre_tail"/>
    <property type="match status" value="1"/>
</dbReference>
<accession>A0A1W6MKV9</accession>